<sequence>MFVCSEYPETSSASSEEDQDPQATPDKHRYLLKRRSTVHSVFPFTQNDAFARDHSADRREESCAQFLDMQYVPSSSPDSGNVELDEIDSASSADIRLKPCNSRWKNTKSSLDEIWSEFVDGLKDNRDNYNNTYLVDQGKLSASVLGRDIQRCLVESHFYLEFGAGLWDICTWKTPLASLCLFVVYMNCVYKEMLIPVIYCLLLLQLGINYLQTQKNIDIGLNFLPKRTVPLPKFDLNGAQLIFYVAKKAQLLLTFCADGLEKLRALFMWKKPEVTVKFVLILSFFFWLHVLTSLNTFLIVIGWLCGGKAFMMTYLYYRFPRLRQMFDIAFYFYRHLPKSPHKLTKMEKKPGSLRRRSETISEITTEHSSKWKTRLLRNNSNVTNVTVKTCNTSRQGSFDNSSESFCSSSLSAERSRDDVLFELRRPCSLIDKNQIFPKGFTQGELILNDSMLMFTYKSSKTDLVETIEMPFEQFVKIKKIRVLKTIGKLIPGGSKGIEISLKSKPKPFRFIRIRKCDEFFECLQQTAHVYNVDVSTEQ</sequence>
<dbReference type="EMBL" id="CAJFCW020000004">
    <property type="protein sequence ID" value="CAG9112384.1"/>
    <property type="molecule type" value="Genomic_DNA"/>
</dbReference>
<evidence type="ECO:0000313" key="3">
    <source>
        <dbReference type="Proteomes" id="UP000614601"/>
    </source>
</evidence>
<reference evidence="2" key="1">
    <citation type="submission" date="2020-09" db="EMBL/GenBank/DDBJ databases">
        <authorList>
            <person name="Kikuchi T."/>
        </authorList>
    </citation>
    <scope>NUCLEOTIDE SEQUENCE</scope>
    <source>
        <strain evidence="2">SH1</strain>
    </source>
</reference>
<accession>A0A811KUE4</accession>
<dbReference type="GO" id="GO:0034164">
    <property type="term" value="P:negative regulation of toll-like receptor 9 signaling pathway"/>
    <property type="evidence" value="ECO:0007669"/>
    <property type="project" value="TreeGrafter"/>
</dbReference>
<proteinExistence type="predicted"/>
<feature type="region of interest" description="Disordered" evidence="1">
    <location>
        <begin position="1"/>
        <end position="28"/>
    </location>
</feature>
<evidence type="ECO:0000256" key="1">
    <source>
        <dbReference type="SAM" id="MobiDB-lite"/>
    </source>
</evidence>
<dbReference type="AlphaFoldDB" id="A0A811KUE4"/>
<comment type="caution">
    <text evidence="2">The sequence shown here is derived from an EMBL/GenBank/DDBJ whole genome shotgun (WGS) entry which is preliminary data.</text>
</comment>
<keyword evidence="3" id="KW-1185">Reference proteome</keyword>
<protein>
    <recommendedName>
        <fullName evidence="4">GRAM domain-containing protein</fullName>
    </recommendedName>
</protein>
<evidence type="ECO:0008006" key="4">
    <source>
        <dbReference type="Google" id="ProtNLM"/>
    </source>
</evidence>
<gene>
    <name evidence="2" type="ORF">BOKJ2_LOCUS8329</name>
</gene>
<dbReference type="Proteomes" id="UP000614601">
    <property type="component" value="Unassembled WGS sequence"/>
</dbReference>
<dbReference type="Proteomes" id="UP000783686">
    <property type="component" value="Unassembled WGS sequence"/>
</dbReference>
<dbReference type="PANTHER" id="PTHR37402:SF1">
    <property type="entry name" value="GRAM DOMAIN-CONTAINING PROTEIN 4"/>
    <property type="match status" value="1"/>
</dbReference>
<dbReference type="EMBL" id="CAJFDH010000004">
    <property type="protein sequence ID" value="CAD5219208.1"/>
    <property type="molecule type" value="Genomic_DNA"/>
</dbReference>
<evidence type="ECO:0000313" key="2">
    <source>
        <dbReference type="EMBL" id="CAD5219208.1"/>
    </source>
</evidence>
<dbReference type="PANTHER" id="PTHR37402">
    <property type="entry name" value="GRAM DOMAIN-CONTAINING PROTEIN 4"/>
    <property type="match status" value="1"/>
</dbReference>
<dbReference type="InterPro" id="IPR037847">
    <property type="entry name" value="GRAMDC4"/>
</dbReference>
<dbReference type="GO" id="GO:0006915">
    <property type="term" value="P:apoptotic process"/>
    <property type="evidence" value="ECO:0007669"/>
    <property type="project" value="InterPro"/>
</dbReference>
<dbReference type="OrthoDB" id="1708389at2759"/>
<organism evidence="2 3">
    <name type="scientific">Bursaphelenchus okinawaensis</name>
    <dbReference type="NCBI Taxonomy" id="465554"/>
    <lineage>
        <taxon>Eukaryota</taxon>
        <taxon>Metazoa</taxon>
        <taxon>Ecdysozoa</taxon>
        <taxon>Nematoda</taxon>
        <taxon>Chromadorea</taxon>
        <taxon>Rhabditida</taxon>
        <taxon>Tylenchina</taxon>
        <taxon>Tylenchomorpha</taxon>
        <taxon>Aphelenchoidea</taxon>
        <taxon>Aphelenchoididae</taxon>
        <taxon>Bursaphelenchus</taxon>
    </lineage>
</organism>
<name>A0A811KUE4_9BILA</name>